<dbReference type="Proteomes" id="UP001201163">
    <property type="component" value="Unassembled WGS sequence"/>
</dbReference>
<keyword evidence="3" id="KW-1185">Reference proteome</keyword>
<keyword evidence="1" id="KW-0472">Membrane</keyword>
<evidence type="ECO:0000313" key="3">
    <source>
        <dbReference type="Proteomes" id="UP001201163"/>
    </source>
</evidence>
<proteinExistence type="predicted"/>
<feature type="transmembrane region" description="Helical" evidence="1">
    <location>
        <begin position="239"/>
        <end position="260"/>
    </location>
</feature>
<evidence type="ECO:0000313" key="2">
    <source>
        <dbReference type="EMBL" id="KAH8993733.1"/>
    </source>
</evidence>
<feature type="transmembrane region" description="Helical" evidence="1">
    <location>
        <begin position="43"/>
        <end position="64"/>
    </location>
</feature>
<gene>
    <name evidence="2" type="ORF">EDB92DRAFT_1944424</name>
</gene>
<feature type="transmembrane region" description="Helical" evidence="1">
    <location>
        <begin position="156"/>
        <end position="177"/>
    </location>
</feature>
<feature type="transmembrane region" description="Helical" evidence="1">
    <location>
        <begin position="120"/>
        <end position="144"/>
    </location>
</feature>
<protein>
    <submittedName>
        <fullName evidence="2">Uncharacterized protein</fullName>
    </submittedName>
</protein>
<accession>A0AAD4LJ17</accession>
<keyword evidence="1" id="KW-0812">Transmembrane</keyword>
<dbReference type="EMBL" id="JAKELL010000017">
    <property type="protein sequence ID" value="KAH8993733.1"/>
    <property type="molecule type" value="Genomic_DNA"/>
</dbReference>
<dbReference type="AlphaFoldDB" id="A0AAD4LJ17"/>
<comment type="caution">
    <text evidence="2">The sequence shown here is derived from an EMBL/GenBank/DDBJ whole genome shotgun (WGS) entry which is preliminary data.</text>
</comment>
<keyword evidence="1" id="KW-1133">Transmembrane helix</keyword>
<sequence length="359" mass="39909">MSNSFYPDNFFYDEYKQTVYDNLFVGIVYGEGQESAVAIPVSELVPCITGVYIVLYVASVHILLKPDFTSSRPRMFMFGITTVMFALGVITLVLRNVLEFQDIQYFLGTTSANTWSFDRIFVVMLVDGTMARLMYILSDIVCAWRAVVLWNRDKRVIAILLLLILGTTAAAGCELGLNLVPPSGPISFQPQSNGPLIMVGPTLATNLVSTGLIAWKAWQHRVSVRKHLGEGTGSVRVDRVFALLIESGFLYCCLWVVYLISALDMIPPPGFIVMDDILVLISGLYPTLIIIFVAMQKSPVEHYLTYSTPMQFARGPVLAPPRASGDVPLYVYKTCRENASNSNKQVPSVMRTSDEERSL</sequence>
<organism evidence="2 3">
    <name type="scientific">Lactarius akahatsu</name>
    <dbReference type="NCBI Taxonomy" id="416441"/>
    <lineage>
        <taxon>Eukaryota</taxon>
        <taxon>Fungi</taxon>
        <taxon>Dikarya</taxon>
        <taxon>Basidiomycota</taxon>
        <taxon>Agaricomycotina</taxon>
        <taxon>Agaricomycetes</taxon>
        <taxon>Russulales</taxon>
        <taxon>Russulaceae</taxon>
        <taxon>Lactarius</taxon>
    </lineage>
</organism>
<name>A0AAD4LJ17_9AGAM</name>
<feature type="transmembrane region" description="Helical" evidence="1">
    <location>
        <begin position="76"/>
        <end position="98"/>
    </location>
</feature>
<evidence type="ECO:0000256" key="1">
    <source>
        <dbReference type="SAM" id="Phobius"/>
    </source>
</evidence>
<reference evidence="2" key="1">
    <citation type="submission" date="2022-01" db="EMBL/GenBank/DDBJ databases">
        <title>Comparative genomics reveals a dynamic genome evolution in the ectomycorrhizal milk-cap (Lactarius) mushrooms.</title>
        <authorList>
            <consortium name="DOE Joint Genome Institute"/>
            <person name="Lebreton A."/>
            <person name="Tang N."/>
            <person name="Kuo A."/>
            <person name="LaButti K."/>
            <person name="Drula E."/>
            <person name="Barry K."/>
            <person name="Clum A."/>
            <person name="Lipzen A."/>
            <person name="Mousain D."/>
            <person name="Ng V."/>
            <person name="Wang R."/>
            <person name="Wang X."/>
            <person name="Dai Y."/>
            <person name="Henrissat B."/>
            <person name="Grigoriev I.V."/>
            <person name="Guerin-Laguette A."/>
            <person name="Yu F."/>
            <person name="Martin F.M."/>
        </authorList>
    </citation>
    <scope>NUCLEOTIDE SEQUENCE</scope>
    <source>
        <strain evidence="2">QP</strain>
    </source>
</reference>
<feature type="transmembrane region" description="Helical" evidence="1">
    <location>
        <begin position="197"/>
        <end position="218"/>
    </location>
</feature>
<feature type="transmembrane region" description="Helical" evidence="1">
    <location>
        <begin position="272"/>
        <end position="294"/>
    </location>
</feature>